<reference evidence="3" key="2">
    <citation type="submission" date="2023-06" db="EMBL/GenBank/DDBJ databases">
        <authorList>
            <consortium name="Lawrence Berkeley National Laboratory"/>
            <person name="Haridas S."/>
            <person name="Hensen N."/>
            <person name="Bonometti L."/>
            <person name="Westerberg I."/>
            <person name="Brannstrom I.O."/>
            <person name="Guillou S."/>
            <person name="Cros-Aarteil S."/>
            <person name="Calhoun S."/>
            <person name="Kuo A."/>
            <person name="Mondo S."/>
            <person name="Pangilinan J."/>
            <person name="Riley R."/>
            <person name="LaButti K."/>
            <person name="Andreopoulos B."/>
            <person name="Lipzen A."/>
            <person name="Chen C."/>
            <person name="Yanf M."/>
            <person name="Daum C."/>
            <person name="Ng V."/>
            <person name="Clum A."/>
            <person name="Steindorff A."/>
            <person name="Ohm R."/>
            <person name="Martin F."/>
            <person name="Silar P."/>
            <person name="Natvig D."/>
            <person name="Lalanne C."/>
            <person name="Gautier V."/>
            <person name="Ament-velasquez S.L."/>
            <person name="Kruys A."/>
            <person name="Hutchinson M.I."/>
            <person name="Powell A.J."/>
            <person name="Barry K."/>
            <person name="Miller A.N."/>
            <person name="Grigoriev I.V."/>
            <person name="Debuchy R."/>
            <person name="Gladieux P."/>
            <person name="Thoren M.H."/>
            <person name="Johannesson H."/>
        </authorList>
    </citation>
    <scope>NUCLEOTIDE SEQUENCE</scope>
    <source>
        <strain evidence="3">CBS 232.78</strain>
    </source>
</reference>
<gene>
    <name evidence="3" type="ORF">B0H63DRAFT_484327</name>
</gene>
<feature type="region of interest" description="Disordered" evidence="1">
    <location>
        <begin position="1"/>
        <end position="37"/>
    </location>
</feature>
<feature type="compositionally biased region" description="Polar residues" evidence="1">
    <location>
        <begin position="23"/>
        <end position="36"/>
    </location>
</feature>
<proteinExistence type="predicted"/>
<name>A0AAE0N6U9_9PEZI</name>
<dbReference type="PANTHER" id="PTHR42080">
    <property type="entry name" value="SRR1 DOMAIN-CONTAINING PROTEIN"/>
    <property type="match status" value="1"/>
</dbReference>
<comment type="caution">
    <text evidence="3">The sequence shown here is derived from an EMBL/GenBank/DDBJ whole genome shotgun (WGS) entry which is preliminary data.</text>
</comment>
<evidence type="ECO:0000259" key="2">
    <source>
        <dbReference type="Pfam" id="PF07985"/>
    </source>
</evidence>
<dbReference type="AlphaFoldDB" id="A0AAE0N6U9"/>
<sequence>MAAQEGEWNQVSRKRGRLRHIPTTAQKPTTGGTESYSLLGLRPNPSPEFTVSDIQRHHETACQDWQASQCWQVLQEILLAAAAAETRPTITKAICLGPGPFDPSNGSFAARRTAHIQTAAFRSIVKTIAGSQSCQEIKCIIQEPGFTQTDKDFCAELGLEVAETPGAFPMVDASTLVFGIHMELRTYHQALANLPAIFIGAGLDEWKKVIDFEPGIQDLLRSISEMDATYNKYSFPDLNYMFSSTTVYWRKSEEVEVPKSSIAV</sequence>
<dbReference type="Proteomes" id="UP001285441">
    <property type="component" value="Unassembled WGS sequence"/>
</dbReference>
<evidence type="ECO:0000313" key="3">
    <source>
        <dbReference type="EMBL" id="KAK3372313.1"/>
    </source>
</evidence>
<keyword evidence="4" id="KW-1185">Reference proteome</keyword>
<evidence type="ECO:0000313" key="4">
    <source>
        <dbReference type="Proteomes" id="UP001285441"/>
    </source>
</evidence>
<dbReference type="EMBL" id="JAULSW010000008">
    <property type="protein sequence ID" value="KAK3372313.1"/>
    <property type="molecule type" value="Genomic_DNA"/>
</dbReference>
<dbReference type="PANTHER" id="PTHR42080:SF1">
    <property type="entry name" value="SRR1-LIKE DOMAIN-CONTAINING PROTEIN"/>
    <property type="match status" value="1"/>
</dbReference>
<dbReference type="InterPro" id="IPR012942">
    <property type="entry name" value="SRR1-like"/>
</dbReference>
<organism evidence="3 4">
    <name type="scientific">Podospora didyma</name>
    <dbReference type="NCBI Taxonomy" id="330526"/>
    <lineage>
        <taxon>Eukaryota</taxon>
        <taxon>Fungi</taxon>
        <taxon>Dikarya</taxon>
        <taxon>Ascomycota</taxon>
        <taxon>Pezizomycotina</taxon>
        <taxon>Sordariomycetes</taxon>
        <taxon>Sordariomycetidae</taxon>
        <taxon>Sordariales</taxon>
        <taxon>Podosporaceae</taxon>
        <taxon>Podospora</taxon>
    </lineage>
</organism>
<accession>A0AAE0N6U9</accession>
<reference evidence="3" key="1">
    <citation type="journal article" date="2023" name="Mol. Phylogenet. Evol.">
        <title>Genome-scale phylogeny and comparative genomics of the fungal order Sordariales.</title>
        <authorList>
            <person name="Hensen N."/>
            <person name="Bonometti L."/>
            <person name="Westerberg I."/>
            <person name="Brannstrom I.O."/>
            <person name="Guillou S."/>
            <person name="Cros-Aarteil S."/>
            <person name="Calhoun S."/>
            <person name="Haridas S."/>
            <person name="Kuo A."/>
            <person name="Mondo S."/>
            <person name="Pangilinan J."/>
            <person name="Riley R."/>
            <person name="LaButti K."/>
            <person name="Andreopoulos B."/>
            <person name="Lipzen A."/>
            <person name="Chen C."/>
            <person name="Yan M."/>
            <person name="Daum C."/>
            <person name="Ng V."/>
            <person name="Clum A."/>
            <person name="Steindorff A."/>
            <person name="Ohm R.A."/>
            <person name="Martin F."/>
            <person name="Silar P."/>
            <person name="Natvig D.O."/>
            <person name="Lalanne C."/>
            <person name="Gautier V."/>
            <person name="Ament-Velasquez S.L."/>
            <person name="Kruys A."/>
            <person name="Hutchinson M.I."/>
            <person name="Powell A.J."/>
            <person name="Barry K."/>
            <person name="Miller A.N."/>
            <person name="Grigoriev I.V."/>
            <person name="Debuchy R."/>
            <person name="Gladieux P."/>
            <person name="Hiltunen Thoren M."/>
            <person name="Johannesson H."/>
        </authorList>
    </citation>
    <scope>NUCLEOTIDE SEQUENCE</scope>
    <source>
        <strain evidence="3">CBS 232.78</strain>
    </source>
</reference>
<dbReference type="Pfam" id="PF07985">
    <property type="entry name" value="SRR1"/>
    <property type="match status" value="1"/>
</dbReference>
<feature type="domain" description="SRR1-like" evidence="2">
    <location>
        <begin position="81"/>
        <end position="249"/>
    </location>
</feature>
<protein>
    <recommendedName>
        <fullName evidence="2">SRR1-like domain-containing protein</fullName>
    </recommendedName>
</protein>
<evidence type="ECO:0000256" key="1">
    <source>
        <dbReference type="SAM" id="MobiDB-lite"/>
    </source>
</evidence>